<name>A0A1I7W377_LOALO</name>
<dbReference type="Pfam" id="PF18701">
    <property type="entry name" value="DUF5641"/>
    <property type="match status" value="1"/>
</dbReference>
<reference evidence="3" key="1">
    <citation type="submission" date="2012-04" db="EMBL/GenBank/DDBJ databases">
        <title>The Genome Sequence of Loa loa.</title>
        <authorList>
            <consortium name="The Broad Institute Genome Sequencing Platform"/>
            <consortium name="Broad Institute Genome Sequencing Center for Infectious Disease"/>
            <person name="Nutman T.B."/>
            <person name="Fink D.L."/>
            <person name="Russ C."/>
            <person name="Young S."/>
            <person name="Zeng Q."/>
            <person name="Gargeya S."/>
            <person name="Alvarado L."/>
            <person name="Berlin A."/>
            <person name="Chapman S.B."/>
            <person name="Chen Z."/>
            <person name="Freedman E."/>
            <person name="Gellesch M."/>
            <person name="Goldberg J."/>
            <person name="Griggs A."/>
            <person name="Gujja S."/>
            <person name="Heilman E.R."/>
            <person name="Heiman D."/>
            <person name="Howarth C."/>
            <person name="Mehta T."/>
            <person name="Neiman D."/>
            <person name="Pearson M."/>
            <person name="Roberts A."/>
            <person name="Saif S."/>
            <person name="Shea T."/>
            <person name="Shenoy N."/>
            <person name="Sisk P."/>
            <person name="Stolte C."/>
            <person name="Sykes S."/>
            <person name="White J."/>
            <person name="Yandava C."/>
            <person name="Haas B."/>
            <person name="Henn M.R."/>
            <person name="Nusbaum C."/>
            <person name="Birren B."/>
        </authorList>
    </citation>
    <scope>NUCLEOTIDE SEQUENCE [LARGE SCALE GENOMIC DNA]</scope>
</reference>
<dbReference type="WBParaSite" id="EN70_9109">
    <property type="protein sequence ID" value="EN70_9109"/>
    <property type="gene ID" value="EN70_9109"/>
</dbReference>
<protein>
    <submittedName>
        <fullName evidence="4">DUF5641 domain-containing protein</fullName>
    </submittedName>
</protein>
<dbReference type="InterPro" id="IPR040676">
    <property type="entry name" value="DUF5641"/>
</dbReference>
<feature type="compositionally biased region" description="Basic residues" evidence="1">
    <location>
        <begin position="11"/>
        <end position="22"/>
    </location>
</feature>
<proteinExistence type="predicted"/>
<feature type="compositionally biased region" description="Basic and acidic residues" evidence="1">
    <location>
        <begin position="1"/>
        <end position="10"/>
    </location>
</feature>
<accession>A0A1I7W377</accession>
<organism evidence="3 4">
    <name type="scientific">Loa loa</name>
    <name type="common">Eye worm</name>
    <name type="synonym">Filaria loa</name>
    <dbReference type="NCBI Taxonomy" id="7209"/>
    <lineage>
        <taxon>Eukaryota</taxon>
        <taxon>Metazoa</taxon>
        <taxon>Ecdysozoa</taxon>
        <taxon>Nematoda</taxon>
        <taxon>Chromadorea</taxon>
        <taxon>Rhabditida</taxon>
        <taxon>Spirurina</taxon>
        <taxon>Spiruromorpha</taxon>
        <taxon>Filarioidea</taxon>
        <taxon>Onchocercidae</taxon>
        <taxon>Loa</taxon>
    </lineage>
</organism>
<reference evidence="4" key="2">
    <citation type="submission" date="2016-11" db="UniProtKB">
        <authorList>
            <consortium name="WormBaseParasite"/>
        </authorList>
    </citation>
    <scope>IDENTIFICATION</scope>
</reference>
<evidence type="ECO:0000256" key="1">
    <source>
        <dbReference type="SAM" id="MobiDB-lite"/>
    </source>
</evidence>
<feature type="region of interest" description="Disordered" evidence="1">
    <location>
        <begin position="1"/>
        <end position="22"/>
    </location>
</feature>
<evidence type="ECO:0000313" key="3">
    <source>
        <dbReference type="Proteomes" id="UP000095285"/>
    </source>
</evidence>
<dbReference type="Proteomes" id="UP000095285">
    <property type="component" value="Unassembled WGS sequence"/>
</dbReference>
<sequence length="110" mass="12743">MSRYLEELRKRAQRKHQGTRSRIRREPEIDELMLLKGDCPKNTWRMGRIDRLIRGKDGISRSVVVRIANGKELVRAAGHFYPLEFPTEDKAQTTLVSGVPLISQVETKKQ</sequence>
<evidence type="ECO:0000313" key="4">
    <source>
        <dbReference type="WBParaSite" id="EN70_9109"/>
    </source>
</evidence>
<keyword evidence="3" id="KW-1185">Reference proteome</keyword>
<evidence type="ECO:0000259" key="2">
    <source>
        <dbReference type="Pfam" id="PF18701"/>
    </source>
</evidence>
<feature type="domain" description="DUF5641" evidence="2">
    <location>
        <begin position="3"/>
        <end position="77"/>
    </location>
</feature>
<dbReference type="AlphaFoldDB" id="A0A1I7W377"/>